<evidence type="ECO:0000313" key="2">
    <source>
        <dbReference type="Proteomes" id="UP000266441"/>
    </source>
</evidence>
<dbReference type="InterPro" id="IPR026444">
    <property type="entry name" value="Secre_tail"/>
</dbReference>
<accession>A0A399D1T2</accession>
<dbReference type="Gene3D" id="2.130.10.10">
    <property type="entry name" value="YVTN repeat-like/Quinoprotein amine dehydrogenase"/>
    <property type="match status" value="1"/>
</dbReference>
<evidence type="ECO:0000313" key="1">
    <source>
        <dbReference type="EMBL" id="RIH64641.1"/>
    </source>
</evidence>
<dbReference type="NCBIfam" id="TIGR04183">
    <property type="entry name" value="Por_Secre_tail"/>
    <property type="match status" value="1"/>
</dbReference>
<proteinExistence type="predicted"/>
<dbReference type="OrthoDB" id="863842at2"/>
<gene>
    <name evidence="1" type="ORF">D1164_13445</name>
</gene>
<keyword evidence="2" id="KW-1185">Reference proteome</keyword>
<sequence>MVSFSLITGGASWMERNNGLGSFRGCEGIAVDKNNRLYLAITDNNINGSGGLFISEDDGGLWGKIPVLVDSIKGPIKVGRITGLTISPSDSVYFSFSGVGSNFYVELNICKSILDVRSNTSWLPFQVGQPVSWWMDRALNNIHFAQNGNWHSSYASITVWLGGAYFSEEKGRDWHRIDFGLGLSETGFYMPQHFVENEGGRIFMIQYLDERIYTTDKSLVTNIQRPDRPIQPVRVFPNPVKRGSPFYIEIPDIEKGMSVSLYNLAGEIIWEEPVFKVKTEVIAPPKAGFYIISLKGRYSERTSKITVF</sequence>
<dbReference type="Proteomes" id="UP000266441">
    <property type="component" value="Unassembled WGS sequence"/>
</dbReference>
<dbReference type="EMBL" id="QWET01000009">
    <property type="protein sequence ID" value="RIH64641.1"/>
    <property type="molecule type" value="Genomic_DNA"/>
</dbReference>
<comment type="caution">
    <text evidence="1">The sequence shown here is derived from an EMBL/GenBank/DDBJ whole genome shotgun (WGS) entry which is preliminary data.</text>
</comment>
<dbReference type="AlphaFoldDB" id="A0A399D1T2"/>
<dbReference type="InterPro" id="IPR015943">
    <property type="entry name" value="WD40/YVTN_repeat-like_dom_sf"/>
</dbReference>
<dbReference type="SUPFAM" id="SSF110296">
    <property type="entry name" value="Oligoxyloglucan reducing end-specific cellobiohydrolase"/>
    <property type="match status" value="1"/>
</dbReference>
<name>A0A399D1T2_9BACT</name>
<reference evidence="1 2" key="1">
    <citation type="journal article" date="2015" name="Int. J. Syst. Evol. Microbiol.">
        <title>Mariniphaga sediminis sp. nov., isolated from coastal sediment.</title>
        <authorList>
            <person name="Wang F.Q."/>
            <person name="Shen Q.Y."/>
            <person name="Chen G.J."/>
            <person name="Du Z.J."/>
        </authorList>
    </citation>
    <scope>NUCLEOTIDE SEQUENCE [LARGE SCALE GENOMIC DNA]</scope>
    <source>
        <strain evidence="1 2">SY21</strain>
    </source>
</reference>
<organism evidence="1 2">
    <name type="scientific">Mariniphaga sediminis</name>
    <dbReference type="NCBI Taxonomy" id="1628158"/>
    <lineage>
        <taxon>Bacteria</taxon>
        <taxon>Pseudomonadati</taxon>
        <taxon>Bacteroidota</taxon>
        <taxon>Bacteroidia</taxon>
        <taxon>Marinilabiliales</taxon>
        <taxon>Prolixibacteraceae</taxon>
        <taxon>Mariniphaga</taxon>
    </lineage>
</organism>
<protein>
    <submittedName>
        <fullName evidence="1">T9SS C-terminal target domain-containing protein</fullName>
    </submittedName>
</protein>